<comment type="similarity">
    <text evidence="1">Belongs to the thioesterase PaaI family.</text>
</comment>
<evidence type="ECO:0000256" key="1">
    <source>
        <dbReference type="ARBA" id="ARBA00008324"/>
    </source>
</evidence>
<dbReference type="SUPFAM" id="SSF54637">
    <property type="entry name" value="Thioesterase/thiol ester dehydrase-isomerase"/>
    <property type="match status" value="1"/>
</dbReference>
<evidence type="ECO:0000259" key="3">
    <source>
        <dbReference type="Pfam" id="PF03061"/>
    </source>
</evidence>
<protein>
    <recommendedName>
        <fullName evidence="3">Thioesterase domain-containing protein</fullName>
    </recommendedName>
</protein>
<reference evidence="4 5" key="1">
    <citation type="journal article" date="2018" name="Genome Res.">
        <title>The genomic architecture and molecular evolution of ant odorant receptors.</title>
        <authorList>
            <person name="McKenzie S.K."/>
            <person name="Kronauer D.J.C."/>
        </authorList>
    </citation>
    <scope>NUCLEOTIDE SEQUENCE [LARGE SCALE GENOMIC DNA]</scope>
    <source>
        <strain evidence="4">Clonal line C1</strain>
    </source>
</reference>
<dbReference type="NCBIfam" id="TIGR00369">
    <property type="entry name" value="unchar_dom_1"/>
    <property type="match status" value="1"/>
</dbReference>
<evidence type="ECO:0000313" key="5">
    <source>
        <dbReference type="Proteomes" id="UP000279307"/>
    </source>
</evidence>
<dbReference type="CDD" id="cd03443">
    <property type="entry name" value="PaaI_thioesterase"/>
    <property type="match status" value="1"/>
</dbReference>
<dbReference type="InterPro" id="IPR006683">
    <property type="entry name" value="Thioestr_dom"/>
</dbReference>
<dbReference type="Proteomes" id="UP000279307">
    <property type="component" value="Chromosome 5"/>
</dbReference>
<organism evidence="4 5">
    <name type="scientific">Ooceraea biroi</name>
    <name type="common">Clonal raider ant</name>
    <name type="synonym">Cerapachys biroi</name>
    <dbReference type="NCBI Taxonomy" id="2015173"/>
    <lineage>
        <taxon>Eukaryota</taxon>
        <taxon>Metazoa</taxon>
        <taxon>Ecdysozoa</taxon>
        <taxon>Arthropoda</taxon>
        <taxon>Hexapoda</taxon>
        <taxon>Insecta</taxon>
        <taxon>Pterygota</taxon>
        <taxon>Neoptera</taxon>
        <taxon>Endopterygota</taxon>
        <taxon>Hymenoptera</taxon>
        <taxon>Apocrita</taxon>
        <taxon>Aculeata</taxon>
        <taxon>Formicoidea</taxon>
        <taxon>Formicidae</taxon>
        <taxon>Dorylinae</taxon>
        <taxon>Ooceraea</taxon>
    </lineage>
</organism>
<dbReference type="PANTHER" id="PTHR21660:SF1">
    <property type="entry name" value="ACYL-COENZYME A THIOESTERASE 13"/>
    <property type="match status" value="1"/>
</dbReference>
<dbReference type="AlphaFoldDB" id="A0A3L8DSX6"/>
<gene>
    <name evidence="4" type="ORF">DMN91_005146</name>
</gene>
<dbReference type="PANTHER" id="PTHR21660">
    <property type="entry name" value="THIOESTERASE SUPERFAMILY MEMBER-RELATED"/>
    <property type="match status" value="1"/>
</dbReference>
<dbReference type="Pfam" id="PF03061">
    <property type="entry name" value="4HBT"/>
    <property type="match status" value="1"/>
</dbReference>
<dbReference type="OrthoDB" id="46529at2759"/>
<feature type="domain" description="Thioesterase" evidence="3">
    <location>
        <begin position="53"/>
        <end position="127"/>
    </location>
</feature>
<dbReference type="Gene3D" id="3.10.129.10">
    <property type="entry name" value="Hotdog Thioesterase"/>
    <property type="match status" value="1"/>
</dbReference>
<name>A0A3L8DSX6_OOCBI</name>
<keyword evidence="2" id="KW-0378">Hydrolase</keyword>
<accession>A0A3L8DSX6</accession>
<evidence type="ECO:0000256" key="2">
    <source>
        <dbReference type="ARBA" id="ARBA00022801"/>
    </source>
</evidence>
<dbReference type="GO" id="GO:0047617">
    <property type="term" value="F:fatty acyl-CoA hydrolase activity"/>
    <property type="evidence" value="ECO:0007669"/>
    <property type="project" value="InterPro"/>
</dbReference>
<proteinExistence type="inferred from homology"/>
<evidence type="ECO:0000313" key="4">
    <source>
        <dbReference type="EMBL" id="RLU22868.1"/>
    </source>
</evidence>
<dbReference type="FunFam" id="3.10.129.10:FF:000033">
    <property type="entry name" value="acyl-coenzyme A thioesterase 13"/>
    <property type="match status" value="1"/>
</dbReference>
<dbReference type="InterPro" id="IPR003736">
    <property type="entry name" value="PAAI_dom"/>
</dbReference>
<sequence>MSRGLEFAKSVLKTIATSPGFGRSMKGVHILSAGDGKCKAQFTVAEEHLNMAGTLHGGFTSTIIDCVSTYAVMTHKDCHPGVSVNLNVTFIKAAFPGETVTVDAQTVRAGKKLAFLAVELTKNDGKDVVARGEHTKYIAMPDG</sequence>
<dbReference type="InterPro" id="IPR039298">
    <property type="entry name" value="ACOT13"/>
</dbReference>
<comment type="caution">
    <text evidence="4">The sequence shown here is derived from an EMBL/GenBank/DDBJ whole genome shotgun (WGS) entry which is preliminary data.</text>
</comment>
<dbReference type="InterPro" id="IPR029069">
    <property type="entry name" value="HotDog_dom_sf"/>
</dbReference>
<dbReference type="EMBL" id="QOIP01000005">
    <property type="protein sequence ID" value="RLU22868.1"/>
    <property type="molecule type" value="Genomic_DNA"/>
</dbReference>